<name>A0A7T8KHQ0_CALRO</name>
<protein>
    <submittedName>
        <fullName evidence="1">Uncharacterized protein</fullName>
    </submittedName>
</protein>
<accession>A0A7T8KHQ0</accession>
<reference evidence="2" key="1">
    <citation type="submission" date="2021-01" db="EMBL/GenBank/DDBJ databases">
        <title>Caligus Genome Assembly.</title>
        <authorList>
            <person name="Gallardo-Escarate C."/>
        </authorList>
    </citation>
    <scope>NUCLEOTIDE SEQUENCE [LARGE SCALE GENOMIC DNA]</scope>
</reference>
<organism evidence="1 2">
    <name type="scientific">Caligus rogercresseyi</name>
    <name type="common">Sea louse</name>
    <dbReference type="NCBI Taxonomy" id="217165"/>
    <lineage>
        <taxon>Eukaryota</taxon>
        <taxon>Metazoa</taxon>
        <taxon>Ecdysozoa</taxon>
        <taxon>Arthropoda</taxon>
        <taxon>Crustacea</taxon>
        <taxon>Multicrustacea</taxon>
        <taxon>Hexanauplia</taxon>
        <taxon>Copepoda</taxon>
        <taxon>Siphonostomatoida</taxon>
        <taxon>Caligidae</taxon>
        <taxon>Caligus</taxon>
    </lineage>
</organism>
<dbReference type="EMBL" id="CP045890">
    <property type="protein sequence ID" value="QQP56142.1"/>
    <property type="molecule type" value="Genomic_DNA"/>
</dbReference>
<dbReference type="AlphaFoldDB" id="A0A7T8KHQ0"/>
<proteinExistence type="predicted"/>
<keyword evidence="2" id="KW-1185">Reference proteome</keyword>
<dbReference type="Proteomes" id="UP000595437">
    <property type="component" value="Chromosome 1"/>
</dbReference>
<evidence type="ECO:0000313" key="2">
    <source>
        <dbReference type="Proteomes" id="UP000595437"/>
    </source>
</evidence>
<evidence type="ECO:0000313" key="1">
    <source>
        <dbReference type="EMBL" id="QQP56142.1"/>
    </source>
</evidence>
<sequence>MFKANEAHIYETSYRARSFFSFIGIRSIPSRLISFPIWSFPYGGPFSDYASGISITALFQTLL</sequence>
<gene>
    <name evidence="1" type="ORF">FKW44_000705</name>
</gene>